<keyword evidence="5" id="KW-0680">Restriction system</keyword>
<dbReference type="PROSITE" id="PS51679">
    <property type="entry name" value="SAM_MT_C5"/>
    <property type="match status" value="1"/>
</dbReference>
<name>A0A345NKF3_9MICO</name>
<dbReference type="GO" id="GO:0009307">
    <property type="term" value="P:DNA restriction-modification system"/>
    <property type="evidence" value="ECO:0007669"/>
    <property type="project" value="UniProtKB-KW"/>
</dbReference>
<dbReference type="OrthoDB" id="9813719at2"/>
<dbReference type="Proteomes" id="UP000253790">
    <property type="component" value="Chromosome"/>
</dbReference>
<dbReference type="GO" id="GO:0044027">
    <property type="term" value="P:negative regulation of gene expression via chromosomal CpG island methylation"/>
    <property type="evidence" value="ECO:0007669"/>
    <property type="project" value="TreeGrafter"/>
</dbReference>
<dbReference type="GO" id="GO:0032259">
    <property type="term" value="P:methylation"/>
    <property type="evidence" value="ECO:0007669"/>
    <property type="project" value="UniProtKB-KW"/>
</dbReference>
<dbReference type="PANTHER" id="PTHR10629:SF52">
    <property type="entry name" value="DNA (CYTOSINE-5)-METHYLTRANSFERASE 1"/>
    <property type="match status" value="1"/>
</dbReference>
<dbReference type="Gene3D" id="3.90.120.10">
    <property type="entry name" value="DNA Methylase, subunit A, domain 2"/>
    <property type="match status" value="1"/>
</dbReference>
<evidence type="ECO:0000313" key="9">
    <source>
        <dbReference type="Proteomes" id="UP000253790"/>
    </source>
</evidence>
<evidence type="ECO:0000256" key="7">
    <source>
        <dbReference type="RuleBase" id="RU000416"/>
    </source>
</evidence>
<protein>
    <recommendedName>
        <fullName evidence="1">DNA (cytosine-5-)-methyltransferase</fullName>
        <ecNumber evidence="1">2.1.1.37</ecNumber>
    </recommendedName>
</protein>
<sequence length="464" mass="50676">MPMYSGRPGLRLAGVRPGLCRCGPGWCRELKLSVAQPRITTMSSAPSELAETPLPAESFRASADTVRRSLLRRDGRAVVTTERASGLDRLRPDVNLGSLFNDLWLRRRAKVEVAGTPITMVDLFSGCGGLSVGAHEAARATGHRAVHVLAADNNEDALAVFGENFPEAELHSDGIEALIDGDLGEVPTTNERRLAERLAGLDLVIGGPPCQGHSDLNNHTRRADPRNSLYLRMARFAEVVHPQHILIENVPGVAHDKIGVVQRTMESLRAKGYYVETAVLNATDFGAAQARRRHLLLATLSPMGAPSVATLRRDLGSPARSVMDAIGDLAVHEDGGTFDTPARHSPVNRQRINYLFDHGLWDLPNEQRPDCHRLKPHSYVAVYGRMHGDRPSPTITSGFGSTGQGRFVHPTERRTLTPHEAARLQGFPDWFTFRSVEKRGALQQMIGNAVPSRLAYAAVASLLR</sequence>
<dbReference type="Pfam" id="PF00145">
    <property type="entry name" value="DNA_methylase"/>
    <property type="match status" value="1"/>
</dbReference>
<dbReference type="KEGG" id="orn:DV701_04625"/>
<evidence type="ECO:0000256" key="2">
    <source>
        <dbReference type="ARBA" id="ARBA00022603"/>
    </source>
</evidence>
<evidence type="ECO:0000256" key="5">
    <source>
        <dbReference type="ARBA" id="ARBA00022747"/>
    </source>
</evidence>
<reference evidence="8 9" key="1">
    <citation type="submission" date="2018-07" db="EMBL/GenBank/DDBJ databases">
        <title>Complete genome sequencing of Ornithinimicrobium sp. AMA3305.</title>
        <authorList>
            <person name="Bae J.-W."/>
        </authorList>
    </citation>
    <scope>NUCLEOTIDE SEQUENCE [LARGE SCALE GENOMIC DNA]</scope>
    <source>
        <strain evidence="8 9">AMA3305</strain>
    </source>
</reference>
<dbReference type="REBASE" id="265082">
    <property type="entry name" value="M2.Osp3305ORF4620P"/>
</dbReference>
<dbReference type="InterPro" id="IPR029063">
    <property type="entry name" value="SAM-dependent_MTases_sf"/>
</dbReference>
<dbReference type="PANTHER" id="PTHR10629">
    <property type="entry name" value="CYTOSINE-SPECIFIC METHYLTRANSFERASE"/>
    <property type="match status" value="1"/>
</dbReference>
<keyword evidence="2 6" id="KW-0489">Methyltransferase</keyword>
<organism evidence="8 9">
    <name type="scientific">Ornithinimicrobium avium</name>
    <dbReference type="NCBI Taxonomy" id="2283195"/>
    <lineage>
        <taxon>Bacteria</taxon>
        <taxon>Bacillati</taxon>
        <taxon>Actinomycetota</taxon>
        <taxon>Actinomycetes</taxon>
        <taxon>Micrococcales</taxon>
        <taxon>Ornithinimicrobiaceae</taxon>
        <taxon>Ornithinimicrobium</taxon>
    </lineage>
</organism>
<dbReference type="InterPro" id="IPR050390">
    <property type="entry name" value="C5-Methyltransferase"/>
</dbReference>
<dbReference type="EMBL" id="CP031229">
    <property type="protein sequence ID" value="AXH95511.1"/>
    <property type="molecule type" value="Genomic_DNA"/>
</dbReference>
<gene>
    <name evidence="8" type="ORF">DV701_04625</name>
</gene>
<dbReference type="AlphaFoldDB" id="A0A345NKF3"/>
<dbReference type="InterPro" id="IPR001525">
    <property type="entry name" value="C5_MeTfrase"/>
</dbReference>
<evidence type="ECO:0000256" key="1">
    <source>
        <dbReference type="ARBA" id="ARBA00011975"/>
    </source>
</evidence>
<keyword evidence="9" id="KW-1185">Reference proteome</keyword>
<evidence type="ECO:0000256" key="3">
    <source>
        <dbReference type="ARBA" id="ARBA00022679"/>
    </source>
</evidence>
<evidence type="ECO:0000256" key="4">
    <source>
        <dbReference type="ARBA" id="ARBA00022691"/>
    </source>
</evidence>
<evidence type="ECO:0000313" key="8">
    <source>
        <dbReference type="EMBL" id="AXH95511.1"/>
    </source>
</evidence>
<accession>A0A345NKF3</accession>
<evidence type="ECO:0000256" key="6">
    <source>
        <dbReference type="PROSITE-ProRule" id="PRU01016"/>
    </source>
</evidence>
<proteinExistence type="inferred from homology"/>
<dbReference type="GO" id="GO:0003677">
    <property type="term" value="F:DNA binding"/>
    <property type="evidence" value="ECO:0007669"/>
    <property type="project" value="TreeGrafter"/>
</dbReference>
<keyword evidence="4 6" id="KW-0949">S-adenosyl-L-methionine</keyword>
<dbReference type="EC" id="2.1.1.37" evidence="1"/>
<dbReference type="GO" id="GO:0003886">
    <property type="term" value="F:DNA (cytosine-5-)-methyltransferase activity"/>
    <property type="evidence" value="ECO:0007669"/>
    <property type="project" value="UniProtKB-EC"/>
</dbReference>
<dbReference type="PRINTS" id="PR00105">
    <property type="entry name" value="C5METTRFRASE"/>
</dbReference>
<dbReference type="Gene3D" id="3.40.50.150">
    <property type="entry name" value="Vaccinia Virus protein VP39"/>
    <property type="match status" value="1"/>
</dbReference>
<keyword evidence="3 6" id="KW-0808">Transferase</keyword>
<feature type="active site" evidence="6">
    <location>
        <position position="210"/>
    </location>
</feature>
<dbReference type="SUPFAM" id="SSF53335">
    <property type="entry name" value="S-adenosyl-L-methionine-dependent methyltransferases"/>
    <property type="match status" value="1"/>
</dbReference>
<comment type="similarity">
    <text evidence="6 7">Belongs to the class I-like SAM-binding methyltransferase superfamily. C5-methyltransferase family.</text>
</comment>
<dbReference type="NCBIfam" id="TIGR00675">
    <property type="entry name" value="dcm"/>
    <property type="match status" value="1"/>
</dbReference>